<evidence type="ECO:0000256" key="2">
    <source>
        <dbReference type="ARBA" id="ARBA00022741"/>
    </source>
</evidence>
<dbReference type="SUPFAM" id="SSF52540">
    <property type="entry name" value="P-loop containing nucleoside triphosphate hydrolases"/>
    <property type="match status" value="1"/>
</dbReference>
<dbReference type="PANTHER" id="PTHR42788:SF2">
    <property type="entry name" value="ABC TRANSPORTER ATP-BINDING PROTEIN"/>
    <property type="match status" value="1"/>
</dbReference>
<comment type="caution">
    <text evidence="5">The sequence shown here is derived from an EMBL/GenBank/DDBJ whole genome shotgun (WGS) entry which is preliminary data.</text>
</comment>
<keyword evidence="2" id="KW-0547">Nucleotide-binding</keyword>
<evidence type="ECO:0000313" key="6">
    <source>
        <dbReference type="Proteomes" id="UP001595748"/>
    </source>
</evidence>
<gene>
    <name evidence="5" type="ORF">ACFOPQ_08355</name>
</gene>
<accession>A0ABV8A617</accession>
<dbReference type="Gene3D" id="3.40.50.300">
    <property type="entry name" value="P-loop containing nucleotide triphosphate hydrolases"/>
    <property type="match status" value="1"/>
</dbReference>
<reference evidence="6" key="1">
    <citation type="journal article" date="2019" name="Int. J. Syst. Evol. Microbiol.">
        <title>The Global Catalogue of Microorganisms (GCM) 10K type strain sequencing project: providing services to taxonomists for standard genome sequencing and annotation.</title>
        <authorList>
            <consortium name="The Broad Institute Genomics Platform"/>
            <consortium name="The Broad Institute Genome Sequencing Center for Infectious Disease"/>
            <person name="Wu L."/>
            <person name="Ma J."/>
        </authorList>
    </citation>
    <scope>NUCLEOTIDE SEQUENCE [LARGE SCALE GENOMIC DNA]</scope>
    <source>
        <strain evidence="6">CCTCC AB 2013263</strain>
    </source>
</reference>
<dbReference type="EMBL" id="JBHRZF010000095">
    <property type="protein sequence ID" value="MFC3860774.1"/>
    <property type="molecule type" value="Genomic_DNA"/>
</dbReference>
<feature type="domain" description="ABC transporter" evidence="4">
    <location>
        <begin position="5"/>
        <end position="235"/>
    </location>
</feature>
<dbReference type="PROSITE" id="PS00211">
    <property type="entry name" value="ABC_TRANSPORTER_1"/>
    <property type="match status" value="1"/>
</dbReference>
<dbReference type="RefSeq" id="WP_380077034.1">
    <property type="nucleotide sequence ID" value="NZ_JBHRZF010000095.1"/>
</dbReference>
<proteinExistence type="predicted"/>
<evidence type="ECO:0000256" key="1">
    <source>
        <dbReference type="ARBA" id="ARBA00022448"/>
    </source>
</evidence>
<dbReference type="InterPro" id="IPR003439">
    <property type="entry name" value="ABC_transporter-like_ATP-bd"/>
</dbReference>
<evidence type="ECO:0000313" key="5">
    <source>
        <dbReference type="EMBL" id="MFC3860774.1"/>
    </source>
</evidence>
<evidence type="ECO:0000256" key="3">
    <source>
        <dbReference type="ARBA" id="ARBA00022840"/>
    </source>
</evidence>
<dbReference type="GO" id="GO:0005524">
    <property type="term" value="F:ATP binding"/>
    <property type="evidence" value="ECO:0007669"/>
    <property type="project" value="UniProtKB-KW"/>
</dbReference>
<dbReference type="PANTHER" id="PTHR42788">
    <property type="entry name" value="TAURINE IMPORT ATP-BINDING PROTEIN-RELATED"/>
    <property type="match status" value="1"/>
</dbReference>
<dbReference type="SMART" id="SM00382">
    <property type="entry name" value="AAA"/>
    <property type="match status" value="1"/>
</dbReference>
<dbReference type="Pfam" id="PF00005">
    <property type="entry name" value="ABC_tran"/>
    <property type="match status" value="1"/>
</dbReference>
<dbReference type="InterPro" id="IPR003593">
    <property type="entry name" value="AAA+_ATPase"/>
</dbReference>
<protein>
    <submittedName>
        <fullName evidence="5">ABC transporter ATP-binding protein</fullName>
    </submittedName>
</protein>
<dbReference type="InterPro" id="IPR050166">
    <property type="entry name" value="ABC_transporter_ATP-bind"/>
</dbReference>
<sequence>MGFRYAGREVPREVVLRDEVLRDVNLHVPSGGVLGVLGRSGSGKSTLLHLLAGVLPDGAGSVLLDAQPLSAAQRRGRGGFVPQKPGLLPWRTVLDNLLLPLELKGERTPAAEGHALNTLERFGLGGAAHRWPHQLSGGMAQRVAVLRATLHSPRLLLLDEPFSALDALTRREFQDWLAELHAELRPTTVLVTHDVREALTLCGQVVVLSGHPATVTLRRENIPGPHLNADLETELLRALRPEVVH</sequence>
<dbReference type="Proteomes" id="UP001595748">
    <property type="component" value="Unassembled WGS sequence"/>
</dbReference>
<name>A0ABV8A617_9DEIO</name>
<dbReference type="InterPro" id="IPR017871">
    <property type="entry name" value="ABC_transporter-like_CS"/>
</dbReference>
<keyword evidence="1" id="KW-0813">Transport</keyword>
<dbReference type="PROSITE" id="PS50893">
    <property type="entry name" value="ABC_TRANSPORTER_2"/>
    <property type="match status" value="1"/>
</dbReference>
<organism evidence="5 6">
    <name type="scientific">Deinococcus antarcticus</name>
    <dbReference type="NCBI Taxonomy" id="1298767"/>
    <lineage>
        <taxon>Bacteria</taxon>
        <taxon>Thermotogati</taxon>
        <taxon>Deinococcota</taxon>
        <taxon>Deinococci</taxon>
        <taxon>Deinococcales</taxon>
        <taxon>Deinococcaceae</taxon>
        <taxon>Deinococcus</taxon>
    </lineage>
</organism>
<evidence type="ECO:0000259" key="4">
    <source>
        <dbReference type="PROSITE" id="PS50893"/>
    </source>
</evidence>
<keyword evidence="3 5" id="KW-0067">ATP-binding</keyword>
<keyword evidence="6" id="KW-1185">Reference proteome</keyword>
<dbReference type="InterPro" id="IPR027417">
    <property type="entry name" value="P-loop_NTPase"/>
</dbReference>